<gene>
    <name evidence="10" type="ORF">ACFSOX_10840</name>
</gene>
<evidence type="ECO:0000256" key="8">
    <source>
        <dbReference type="SAM" id="Phobius"/>
    </source>
</evidence>
<dbReference type="PANTHER" id="PTHR43867">
    <property type="entry name" value="CELLULOSE SYNTHASE CATALYTIC SUBUNIT A [UDP-FORMING]"/>
    <property type="match status" value="1"/>
</dbReference>
<proteinExistence type="predicted"/>
<dbReference type="InterPro" id="IPR029044">
    <property type="entry name" value="Nucleotide-diphossugar_trans"/>
</dbReference>
<feature type="transmembrane region" description="Helical" evidence="8">
    <location>
        <begin position="490"/>
        <end position="515"/>
    </location>
</feature>
<dbReference type="SUPFAM" id="SSF53448">
    <property type="entry name" value="Nucleotide-diphospho-sugar transferases"/>
    <property type="match status" value="1"/>
</dbReference>
<accession>A0ABW5AJL7</accession>
<evidence type="ECO:0000256" key="1">
    <source>
        <dbReference type="ARBA" id="ARBA00004141"/>
    </source>
</evidence>
<evidence type="ECO:0000256" key="5">
    <source>
        <dbReference type="ARBA" id="ARBA00022989"/>
    </source>
</evidence>
<dbReference type="EMBL" id="JBHUIW010000010">
    <property type="protein sequence ID" value="MFD2182650.1"/>
    <property type="molecule type" value="Genomic_DNA"/>
</dbReference>
<organism evidence="10 11">
    <name type="scientific">Rhodoplanes azumiensis</name>
    <dbReference type="NCBI Taxonomy" id="1897628"/>
    <lineage>
        <taxon>Bacteria</taxon>
        <taxon>Pseudomonadati</taxon>
        <taxon>Pseudomonadota</taxon>
        <taxon>Alphaproteobacteria</taxon>
        <taxon>Hyphomicrobiales</taxon>
        <taxon>Nitrobacteraceae</taxon>
        <taxon>Rhodoplanes</taxon>
    </lineage>
</organism>
<feature type="transmembrane region" description="Helical" evidence="8">
    <location>
        <begin position="567"/>
        <end position="592"/>
    </location>
</feature>
<evidence type="ECO:0000259" key="9">
    <source>
        <dbReference type="Pfam" id="PF13632"/>
    </source>
</evidence>
<comment type="subcellular location">
    <subcellularLocation>
        <location evidence="1">Membrane</location>
        <topology evidence="1">Multi-pass membrane protein</topology>
    </subcellularLocation>
</comment>
<evidence type="ECO:0000313" key="11">
    <source>
        <dbReference type="Proteomes" id="UP001597314"/>
    </source>
</evidence>
<sequence length="664" mass="70329">MANPAPRPTLRRARSACPELDCVRDRLSPGDLAFAERRARAIGTTADRVLVAAGLLSDDDYVRALARHLSVRFEPLDETPRDAVPVDDDALIDAAVAGMLPLDTGLRREIVVAPQGAAARRLAELAGSADAPRGIRLTTEARLRGFVARAADTALGRRAAFGLATAHPGLSAAPRRLAAARVMTAMAAAILVGVAWPGGTAIALGIVLAVLFLAWTALRLFAVATPPQRPPSSPSRDADETLPVYTIVVALYREAATVPQLVAALDGLDWPPEKLQIVVALEADDTATRRAFATERLRSQWELRTVPLAGPRTKPKALNAALPFARGEYLAVFDAEDRPEPDQLRRAAAAFASGRDRLACVQARLAIDNTRDSLLTALFTAEYAGLFDVFLPVLAALRLPLPLGGSSNHFRTAALRAVGGWDAFNLTEDADLGVRLARFGFSTDVITSTTLEEAPATLGPWLRQRRRWFQGWIQTVVVHMRAPRKALGELGPAGFATLHLVVGGTVLAALVHPVFATTLVVNLVRGGGLALGDPATIALTGLFGLTAVAGWAASLLLGLVGLKRRGLLGIAWVLALVPLHWILLSVAAWLALIKVFRDPYRWDKTEHGRAKTSRSGARVVACTGVRSGVQCGAVSGAGRSAAGGSGGRLRHGLKKPEVAPATSQ</sequence>
<feature type="domain" description="Glycosyltransferase 2-like" evidence="9">
    <location>
        <begin position="331"/>
        <end position="519"/>
    </location>
</feature>
<dbReference type="RefSeq" id="WP_378477823.1">
    <property type="nucleotide sequence ID" value="NZ_JBHUIW010000010.1"/>
</dbReference>
<feature type="region of interest" description="Disordered" evidence="7">
    <location>
        <begin position="637"/>
        <end position="664"/>
    </location>
</feature>
<evidence type="ECO:0000256" key="7">
    <source>
        <dbReference type="SAM" id="MobiDB-lite"/>
    </source>
</evidence>
<evidence type="ECO:0000256" key="4">
    <source>
        <dbReference type="ARBA" id="ARBA00022692"/>
    </source>
</evidence>
<reference evidence="11" key="1">
    <citation type="journal article" date="2019" name="Int. J. Syst. Evol. Microbiol.">
        <title>The Global Catalogue of Microorganisms (GCM) 10K type strain sequencing project: providing services to taxonomists for standard genome sequencing and annotation.</title>
        <authorList>
            <consortium name="The Broad Institute Genomics Platform"/>
            <consortium name="The Broad Institute Genome Sequencing Center for Infectious Disease"/>
            <person name="Wu L."/>
            <person name="Ma J."/>
        </authorList>
    </citation>
    <scope>NUCLEOTIDE SEQUENCE [LARGE SCALE GENOMIC DNA]</scope>
    <source>
        <strain evidence="11">CGMCC 1.6774</strain>
    </source>
</reference>
<dbReference type="Pfam" id="PF13632">
    <property type="entry name" value="Glyco_trans_2_3"/>
    <property type="match status" value="1"/>
</dbReference>
<dbReference type="Gene3D" id="3.90.550.10">
    <property type="entry name" value="Spore Coat Polysaccharide Biosynthesis Protein SpsA, Chain A"/>
    <property type="match status" value="1"/>
</dbReference>
<dbReference type="SUPFAM" id="SSF160246">
    <property type="entry name" value="EspE N-terminal domain-like"/>
    <property type="match status" value="1"/>
</dbReference>
<keyword evidence="11" id="KW-1185">Reference proteome</keyword>
<dbReference type="PANTHER" id="PTHR43867:SF2">
    <property type="entry name" value="CELLULOSE SYNTHASE CATALYTIC SUBUNIT A [UDP-FORMING]"/>
    <property type="match status" value="1"/>
</dbReference>
<name>A0ABW5AJL7_9BRAD</name>
<dbReference type="InterPro" id="IPR050321">
    <property type="entry name" value="Glycosyltr_2/OpgH_subfam"/>
</dbReference>
<keyword evidence="3" id="KW-0808">Transferase</keyword>
<evidence type="ECO:0000256" key="3">
    <source>
        <dbReference type="ARBA" id="ARBA00022679"/>
    </source>
</evidence>
<keyword evidence="4 8" id="KW-0812">Transmembrane</keyword>
<keyword evidence="6 8" id="KW-0472">Membrane</keyword>
<evidence type="ECO:0000256" key="6">
    <source>
        <dbReference type="ARBA" id="ARBA00023136"/>
    </source>
</evidence>
<feature type="transmembrane region" description="Helical" evidence="8">
    <location>
        <begin position="202"/>
        <end position="222"/>
    </location>
</feature>
<keyword evidence="2" id="KW-0328">Glycosyltransferase</keyword>
<protein>
    <submittedName>
        <fullName evidence="10">Glycosyltransferase family 2 protein</fullName>
    </submittedName>
</protein>
<comment type="caution">
    <text evidence="10">The sequence shown here is derived from an EMBL/GenBank/DDBJ whole genome shotgun (WGS) entry which is preliminary data.</text>
</comment>
<evidence type="ECO:0000256" key="2">
    <source>
        <dbReference type="ARBA" id="ARBA00022676"/>
    </source>
</evidence>
<dbReference type="Proteomes" id="UP001597314">
    <property type="component" value="Unassembled WGS sequence"/>
</dbReference>
<feature type="transmembrane region" description="Helical" evidence="8">
    <location>
        <begin position="535"/>
        <end position="560"/>
    </location>
</feature>
<keyword evidence="5 8" id="KW-1133">Transmembrane helix</keyword>
<dbReference type="InterPro" id="IPR001173">
    <property type="entry name" value="Glyco_trans_2-like"/>
</dbReference>
<feature type="transmembrane region" description="Helical" evidence="8">
    <location>
        <begin position="178"/>
        <end position="196"/>
    </location>
</feature>
<evidence type="ECO:0000313" key="10">
    <source>
        <dbReference type="EMBL" id="MFD2182650.1"/>
    </source>
</evidence>
<dbReference type="InterPro" id="IPR037257">
    <property type="entry name" value="T2SS_E_N_sf"/>
</dbReference>